<keyword evidence="3" id="KW-1185">Reference proteome</keyword>
<dbReference type="Proteomes" id="UP000077266">
    <property type="component" value="Unassembled WGS sequence"/>
</dbReference>
<accession>A0A165PNN8</accession>
<organism evidence="2 3">
    <name type="scientific">Exidia glandulosa HHB12029</name>
    <dbReference type="NCBI Taxonomy" id="1314781"/>
    <lineage>
        <taxon>Eukaryota</taxon>
        <taxon>Fungi</taxon>
        <taxon>Dikarya</taxon>
        <taxon>Basidiomycota</taxon>
        <taxon>Agaricomycotina</taxon>
        <taxon>Agaricomycetes</taxon>
        <taxon>Auriculariales</taxon>
        <taxon>Exidiaceae</taxon>
        <taxon>Exidia</taxon>
    </lineage>
</organism>
<feature type="signal peptide" evidence="1">
    <location>
        <begin position="1"/>
        <end position="20"/>
    </location>
</feature>
<dbReference type="AlphaFoldDB" id="A0A165PNN8"/>
<name>A0A165PNN8_EXIGL</name>
<gene>
    <name evidence="2" type="ORF">EXIGLDRAFT_744597</name>
</gene>
<feature type="chain" id="PRO_5007864121" evidence="1">
    <location>
        <begin position="21"/>
        <end position="173"/>
    </location>
</feature>
<evidence type="ECO:0000313" key="3">
    <source>
        <dbReference type="Proteomes" id="UP000077266"/>
    </source>
</evidence>
<evidence type="ECO:0000256" key="1">
    <source>
        <dbReference type="SAM" id="SignalP"/>
    </source>
</evidence>
<dbReference type="EMBL" id="KV425888">
    <property type="protein sequence ID" value="KZW02434.1"/>
    <property type="molecule type" value="Genomic_DNA"/>
</dbReference>
<proteinExistence type="predicted"/>
<sequence>MQFSALLTVVAAALSIGVSAAPAKRATLPLPTKASVWVQTQSGDTIAYLNSQGWAWQWATESSPGDGPDIAKFDIKLVPGSVQPSGDDALVKLAMNGHECSLVNEFLDCIVTDSPTAVFRAKVQTDVTGATHWSLLGGHPAFSLESYQKELKFLALTPDHGAPMNVYLRTDSQ</sequence>
<dbReference type="InParanoid" id="A0A165PNN8"/>
<dbReference type="OrthoDB" id="3298116at2759"/>
<reference evidence="2 3" key="1">
    <citation type="journal article" date="2016" name="Mol. Biol. Evol.">
        <title>Comparative Genomics of Early-Diverging Mushroom-Forming Fungi Provides Insights into the Origins of Lignocellulose Decay Capabilities.</title>
        <authorList>
            <person name="Nagy L.G."/>
            <person name="Riley R."/>
            <person name="Tritt A."/>
            <person name="Adam C."/>
            <person name="Daum C."/>
            <person name="Floudas D."/>
            <person name="Sun H."/>
            <person name="Yadav J.S."/>
            <person name="Pangilinan J."/>
            <person name="Larsson K.H."/>
            <person name="Matsuura K."/>
            <person name="Barry K."/>
            <person name="Labutti K."/>
            <person name="Kuo R."/>
            <person name="Ohm R.A."/>
            <person name="Bhattacharya S.S."/>
            <person name="Shirouzu T."/>
            <person name="Yoshinaga Y."/>
            <person name="Martin F.M."/>
            <person name="Grigoriev I.V."/>
            <person name="Hibbett D.S."/>
        </authorList>
    </citation>
    <scope>NUCLEOTIDE SEQUENCE [LARGE SCALE GENOMIC DNA]</scope>
    <source>
        <strain evidence="2 3">HHB12029</strain>
    </source>
</reference>
<protein>
    <submittedName>
        <fullName evidence="2">Uncharacterized protein</fullName>
    </submittedName>
</protein>
<evidence type="ECO:0000313" key="2">
    <source>
        <dbReference type="EMBL" id="KZW02434.1"/>
    </source>
</evidence>
<keyword evidence="1" id="KW-0732">Signal</keyword>